<evidence type="ECO:0008006" key="3">
    <source>
        <dbReference type="Google" id="ProtNLM"/>
    </source>
</evidence>
<reference evidence="1" key="2">
    <citation type="submission" date="2020-05" db="UniProtKB">
        <authorList>
            <consortium name="EnsemblMetazoa"/>
        </authorList>
    </citation>
    <scope>IDENTIFICATION</scope>
    <source>
        <strain evidence="1">IAEA</strain>
    </source>
</reference>
<dbReference type="InterPro" id="IPR012337">
    <property type="entry name" value="RNaseH-like_sf"/>
</dbReference>
<evidence type="ECO:0000313" key="2">
    <source>
        <dbReference type="Proteomes" id="UP000092445"/>
    </source>
</evidence>
<dbReference type="Gene3D" id="3.10.10.10">
    <property type="entry name" value="HIV Type 1 Reverse Transcriptase, subunit A, domain 1"/>
    <property type="match status" value="1"/>
</dbReference>
<proteinExistence type="predicted"/>
<dbReference type="InterPro" id="IPR050951">
    <property type="entry name" value="Retrovirus_Pol_polyprotein"/>
</dbReference>
<name>A0A1A9ZMH6_GLOPL</name>
<keyword evidence="2" id="KW-1185">Reference proteome</keyword>
<evidence type="ECO:0000313" key="1">
    <source>
        <dbReference type="EnsemblMetazoa" id="GPAI019261-PA"/>
    </source>
</evidence>
<accession>A0A1A9ZMH6</accession>
<dbReference type="SUPFAM" id="SSF56672">
    <property type="entry name" value="DNA/RNA polymerases"/>
    <property type="match status" value="1"/>
</dbReference>
<sequence>MSRSSDIDGIFAIGSPGLLHDNFSQGQCNACGFVFYKRYCGYSFNFRYNSFYEDWWAATVGAFFVPCAVAVVSNDKLRVCLDSQPLNKAICRTHYPFPGIEDFNSKVGNAKFFSSIDVKSHCYMVPLTAFSFKLCTLGCRIFEFKNTQCLIGYCCMFIEIELLSYRYPTIQTIKKFKSIIVKPGPNIVISDNGPPFYSRDFTIFCSDCGDELITSSPYLFHSDLGELSIQTVKN</sequence>
<dbReference type="VEuPathDB" id="VectorBase:GPAI019261"/>
<dbReference type="GO" id="GO:0071897">
    <property type="term" value="P:DNA biosynthetic process"/>
    <property type="evidence" value="ECO:0007669"/>
    <property type="project" value="UniProtKB-ARBA"/>
</dbReference>
<dbReference type="InterPro" id="IPR036397">
    <property type="entry name" value="RNaseH_sf"/>
</dbReference>
<protein>
    <recommendedName>
        <fullName evidence="3">Integrase catalytic domain-containing protein</fullName>
    </recommendedName>
</protein>
<dbReference type="AlphaFoldDB" id="A0A1A9ZMH6"/>
<dbReference type="Proteomes" id="UP000092445">
    <property type="component" value="Unassembled WGS sequence"/>
</dbReference>
<dbReference type="GO" id="GO:0003676">
    <property type="term" value="F:nucleic acid binding"/>
    <property type="evidence" value="ECO:0007669"/>
    <property type="project" value="InterPro"/>
</dbReference>
<organism evidence="1 2">
    <name type="scientific">Glossina pallidipes</name>
    <name type="common">Tsetse fly</name>
    <dbReference type="NCBI Taxonomy" id="7398"/>
    <lineage>
        <taxon>Eukaryota</taxon>
        <taxon>Metazoa</taxon>
        <taxon>Ecdysozoa</taxon>
        <taxon>Arthropoda</taxon>
        <taxon>Hexapoda</taxon>
        <taxon>Insecta</taxon>
        <taxon>Pterygota</taxon>
        <taxon>Neoptera</taxon>
        <taxon>Endopterygota</taxon>
        <taxon>Diptera</taxon>
        <taxon>Brachycera</taxon>
        <taxon>Muscomorpha</taxon>
        <taxon>Hippoboscoidea</taxon>
        <taxon>Glossinidae</taxon>
        <taxon>Glossina</taxon>
    </lineage>
</organism>
<dbReference type="Gene3D" id="3.30.70.270">
    <property type="match status" value="1"/>
</dbReference>
<reference evidence="2" key="1">
    <citation type="submission" date="2014-03" db="EMBL/GenBank/DDBJ databases">
        <authorList>
            <person name="Aksoy S."/>
            <person name="Warren W."/>
            <person name="Wilson R.K."/>
        </authorList>
    </citation>
    <scope>NUCLEOTIDE SEQUENCE [LARGE SCALE GENOMIC DNA]</scope>
    <source>
        <strain evidence="2">IAEA</strain>
    </source>
</reference>
<dbReference type="PANTHER" id="PTHR37984">
    <property type="entry name" value="PROTEIN CBG26694"/>
    <property type="match status" value="1"/>
</dbReference>
<dbReference type="SUPFAM" id="SSF53098">
    <property type="entry name" value="Ribonuclease H-like"/>
    <property type="match status" value="1"/>
</dbReference>
<dbReference type="InterPro" id="IPR043502">
    <property type="entry name" value="DNA/RNA_pol_sf"/>
</dbReference>
<dbReference type="Gene3D" id="3.30.420.10">
    <property type="entry name" value="Ribonuclease H-like superfamily/Ribonuclease H"/>
    <property type="match status" value="1"/>
</dbReference>
<dbReference type="GO" id="GO:0042575">
    <property type="term" value="C:DNA polymerase complex"/>
    <property type="evidence" value="ECO:0007669"/>
    <property type="project" value="UniProtKB-ARBA"/>
</dbReference>
<dbReference type="EnsemblMetazoa" id="GPAI019261-RA">
    <property type="protein sequence ID" value="GPAI019261-PA"/>
    <property type="gene ID" value="GPAI019261"/>
</dbReference>
<dbReference type="InterPro" id="IPR043128">
    <property type="entry name" value="Rev_trsase/Diguanyl_cyclase"/>
</dbReference>
<dbReference type="PANTHER" id="PTHR37984:SF5">
    <property type="entry name" value="PROTEIN NYNRIN-LIKE"/>
    <property type="match status" value="1"/>
</dbReference>
<dbReference type="STRING" id="7398.A0A1A9ZMH6"/>